<dbReference type="Pfam" id="PF17921">
    <property type="entry name" value="Integrase_H2C2"/>
    <property type="match status" value="1"/>
</dbReference>
<keyword evidence="3" id="KW-1185">Reference proteome</keyword>
<dbReference type="AlphaFoldDB" id="A0A6J8C984"/>
<sequence>MVDNVGNLSQNTFSCGVRVVTRSQNKKLMQSNWLDGYTTKEIETFQREDNDLKFIHQGTDNNILPKRDEVMANSPSVRKYWLNFNLLHKENGVLYQKRLLPNDGISYQLLVPKILRKEVVSSCHNTLYAAHFGVNKTLEKVKSNFHWYKMNEDIKIHIKGCSVCNRNKALGKSKKQLCKHT</sequence>
<accession>A0A6J8C984</accession>
<dbReference type="Proteomes" id="UP000507470">
    <property type="component" value="Unassembled WGS sequence"/>
</dbReference>
<evidence type="ECO:0000313" key="3">
    <source>
        <dbReference type="Proteomes" id="UP000507470"/>
    </source>
</evidence>
<feature type="domain" description="Integrase zinc-binding" evidence="1">
    <location>
        <begin position="111"/>
        <end position="169"/>
    </location>
</feature>
<dbReference type="PANTHER" id="PTHR37984">
    <property type="entry name" value="PROTEIN CBG26694"/>
    <property type="match status" value="1"/>
</dbReference>
<dbReference type="FunFam" id="1.10.340.70:FF:000001">
    <property type="entry name" value="Retrovirus-related Pol polyprotein from transposon gypsy-like Protein"/>
    <property type="match status" value="1"/>
</dbReference>
<dbReference type="Gene3D" id="1.10.340.70">
    <property type="match status" value="1"/>
</dbReference>
<protein>
    <recommendedName>
        <fullName evidence="1">Integrase zinc-binding domain-containing protein</fullName>
    </recommendedName>
</protein>
<evidence type="ECO:0000313" key="2">
    <source>
        <dbReference type="EMBL" id="CAC5391609.1"/>
    </source>
</evidence>
<evidence type="ECO:0000259" key="1">
    <source>
        <dbReference type="Pfam" id="PF17921"/>
    </source>
</evidence>
<reference evidence="2 3" key="1">
    <citation type="submission" date="2020-06" db="EMBL/GenBank/DDBJ databases">
        <authorList>
            <person name="Li R."/>
            <person name="Bekaert M."/>
        </authorList>
    </citation>
    <scope>NUCLEOTIDE SEQUENCE [LARGE SCALE GENOMIC DNA]</scope>
    <source>
        <strain evidence="3">wild</strain>
    </source>
</reference>
<dbReference type="InterPro" id="IPR050951">
    <property type="entry name" value="Retrovirus_Pol_polyprotein"/>
</dbReference>
<organism evidence="2 3">
    <name type="scientific">Mytilus coruscus</name>
    <name type="common">Sea mussel</name>
    <dbReference type="NCBI Taxonomy" id="42192"/>
    <lineage>
        <taxon>Eukaryota</taxon>
        <taxon>Metazoa</taxon>
        <taxon>Spiralia</taxon>
        <taxon>Lophotrochozoa</taxon>
        <taxon>Mollusca</taxon>
        <taxon>Bivalvia</taxon>
        <taxon>Autobranchia</taxon>
        <taxon>Pteriomorphia</taxon>
        <taxon>Mytilida</taxon>
        <taxon>Mytiloidea</taxon>
        <taxon>Mytilidae</taxon>
        <taxon>Mytilinae</taxon>
        <taxon>Mytilus</taxon>
    </lineage>
</organism>
<proteinExistence type="predicted"/>
<dbReference type="EMBL" id="CACVKT020004797">
    <property type="protein sequence ID" value="CAC5391609.1"/>
    <property type="molecule type" value="Genomic_DNA"/>
</dbReference>
<dbReference type="PANTHER" id="PTHR37984:SF5">
    <property type="entry name" value="PROTEIN NYNRIN-LIKE"/>
    <property type="match status" value="1"/>
</dbReference>
<gene>
    <name evidence="2" type="ORF">MCOR_26609</name>
</gene>
<dbReference type="OrthoDB" id="6159079at2759"/>
<dbReference type="InterPro" id="IPR041588">
    <property type="entry name" value="Integrase_H2C2"/>
</dbReference>
<name>A0A6J8C984_MYTCO</name>